<keyword evidence="2" id="KW-1185">Reference proteome</keyword>
<protein>
    <submittedName>
        <fullName evidence="1">Uncharacterized protein</fullName>
    </submittedName>
</protein>
<dbReference type="Proteomes" id="UP000324222">
    <property type="component" value="Unassembled WGS sequence"/>
</dbReference>
<dbReference type="AlphaFoldDB" id="A0A5B7EML4"/>
<name>A0A5B7EML4_PORTR</name>
<accession>A0A5B7EML4</accession>
<proteinExistence type="predicted"/>
<gene>
    <name evidence="1" type="ORF">E2C01_027667</name>
</gene>
<dbReference type="EMBL" id="VSRR010003022">
    <property type="protein sequence ID" value="MPC34283.1"/>
    <property type="molecule type" value="Genomic_DNA"/>
</dbReference>
<organism evidence="1 2">
    <name type="scientific">Portunus trituberculatus</name>
    <name type="common">Swimming crab</name>
    <name type="synonym">Neptunus trituberculatus</name>
    <dbReference type="NCBI Taxonomy" id="210409"/>
    <lineage>
        <taxon>Eukaryota</taxon>
        <taxon>Metazoa</taxon>
        <taxon>Ecdysozoa</taxon>
        <taxon>Arthropoda</taxon>
        <taxon>Crustacea</taxon>
        <taxon>Multicrustacea</taxon>
        <taxon>Malacostraca</taxon>
        <taxon>Eumalacostraca</taxon>
        <taxon>Eucarida</taxon>
        <taxon>Decapoda</taxon>
        <taxon>Pleocyemata</taxon>
        <taxon>Brachyura</taxon>
        <taxon>Eubrachyura</taxon>
        <taxon>Portunoidea</taxon>
        <taxon>Portunidae</taxon>
        <taxon>Portuninae</taxon>
        <taxon>Portunus</taxon>
    </lineage>
</organism>
<dbReference type="OrthoDB" id="6341029at2759"/>
<evidence type="ECO:0000313" key="1">
    <source>
        <dbReference type="EMBL" id="MPC34283.1"/>
    </source>
</evidence>
<comment type="caution">
    <text evidence="1">The sequence shown here is derived from an EMBL/GenBank/DDBJ whole genome shotgun (WGS) entry which is preliminary data.</text>
</comment>
<evidence type="ECO:0000313" key="2">
    <source>
        <dbReference type="Proteomes" id="UP000324222"/>
    </source>
</evidence>
<reference evidence="1 2" key="1">
    <citation type="submission" date="2019-05" db="EMBL/GenBank/DDBJ databases">
        <title>Another draft genome of Portunus trituberculatus and its Hox gene families provides insights of decapod evolution.</title>
        <authorList>
            <person name="Jeong J.-H."/>
            <person name="Song I."/>
            <person name="Kim S."/>
            <person name="Choi T."/>
            <person name="Kim D."/>
            <person name="Ryu S."/>
            <person name="Kim W."/>
        </authorList>
    </citation>
    <scope>NUCLEOTIDE SEQUENCE [LARGE SCALE GENOMIC DNA]</scope>
    <source>
        <tissue evidence="1">Muscle</tissue>
    </source>
</reference>
<sequence length="181" mass="19459">MVKCSSIPPELENLQVPSYVRLRGLDCVLLPGGCRRLIFILDDDDEHVKVLEEDDPEIQLLKNGHQPAEVWQDELLTILCAAAAVLVRRPWPSGWLGGGYADLRAVVGRTAGSATVGDGLPSTVDAFLTMEAIIQLLPGAVAQSYILQQHTICSWLLPGAVELLIGSGGCIPSHLLTDSLL</sequence>